<sequence>MKKYPYIKGNLAKSMSPSRLRNVTSCEALKL</sequence>
<gene>
    <name evidence="1" type="ORF">Bhyg_06889</name>
</gene>
<reference evidence="1" key="1">
    <citation type="submission" date="2022-07" db="EMBL/GenBank/DDBJ databases">
        <authorList>
            <person name="Trinca V."/>
            <person name="Uliana J.V.C."/>
            <person name="Torres T.T."/>
            <person name="Ward R.J."/>
            <person name="Monesi N."/>
        </authorList>
    </citation>
    <scope>NUCLEOTIDE SEQUENCE</scope>
    <source>
        <strain evidence="1">HSMRA1968</strain>
        <tissue evidence="1">Whole embryos</tissue>
    </source>
</reference>
<dbReference type="EMBL" id="WJQU01000002">
    <property type="protein sequence ID" value="KAJ6641944.1"/>
    <property type="molecule type" value="Genomic_DNA"/>
</dbReference>
<proteinExistence type="predicted"/>
<keyword evidence="2" id="KW-1185">Reference proteome</keyword>
<name>A0A9Q0N1L5_9DIPT</name>
<evidence type="ECO:0000313" key="2">
    <source>
        <dbReference type="Proteomes" id="UP001151699"/>
    </source>
</evidence>
<dbReference type="Proteomes" id="UP001151699">
    <property type="component" value="Chromosome B"/>
</dbReference>
<dbReference type="AlphaFoldDB" id="A0A9Q0N1L5"/>
<accession>A0A9Q0N1L5</accession>
<evidence type="ECO:0000313" key="1">
    <source>
        <dbReference type="EMBL" id="KAJ6641944.1"/>
    </source>
</evidence>
<organism evidence="1 2">
    <name type="scientific">Pseudolycoriella hygida</name>
    <dbReference type="NCBI Taxonomy" id="35572"/>
    <lineage>
        <taxon>Eukaryota</taxon>
        <taxon>Metazoa</taxon>
        <taxon>Ecdysozoa</taxon>
        <taxon>Arthropoda</taxon>
        <taxon>Hexapoda</taxon>
        <taxon>Insecta</taxon>
        <taxon>Pterygota</taxon>
        <taxon>Neoptera</taxon>
        <taxon>Endopterygota</taxon>
        <taxon>Diptera</taxon>
        <taxon>Nematocera</taxon>
        <taxon>Sciaroidea</taxon>
        <taxon>Sciaridae</taxon>
        <taxon>Pseudolycoriella</taxon>
    </lineage>
</organism>
<protein>
    <submittedName>
        <fullName evidence="1">Uncharacterized protein</fullName>
    </submittedName>
</protein>
<comment type="caution">
    <text evidence="1">The sequence shown here is derived from an EMBL/GenBank/DDBJ whole genome shotgun (WGS) entry which is preliminary data.</text>
</comment>